<evidence type="ECO:0000313" key="1">
    <source>
        <dbReference type="EMBL" id="TRZ09535.1"/>
    </source>
</evidence>
<dbReference type="Proteomes" id="UP000796761">
    <property type="component" value="Unassembled WGS sequence"/>
</dbReference>
<proteinExistence type="predicted"/>
<name>A0A8K1G0R8_9PASS</name>
<reference evidence="1" key="1">
    <citation type="submission" date="2019-04" db="EMBL/GenBank/DDBJ databases">
        <title>Genome assembly of Zosterops borbonicus 15179.</title>
        <authorList>
            <person name="Leroy T."/>
            <person name="Anselmetti Y."/>
            <person name="Tilak M.-K."/>
            <person name="Nabholz B."/>
        </authorList>
    </citation>
    <scope>NUCLEOTIDE SEQUENCE</scope>
    <source>
        <strain evidence="1">HGM_15179</strain>
        <tissue evidence="1">Muscle</tissue>
    </source>
</reference>
<feature type="non-terminal residue" evidence="1">
    <location>
        <position position="1"/>
    </location>
</feature>
<dbReference type="EMBL" id="SWJQ01001052">
    <property type="protein sequence ID" value="TRZ09535.1"/>
    <property type="molecule type" value="Genomic_DNA"/>
</dbReference>
<accession>A0A8K1G0R8</accession>
<evidence type="ECO:0000313" key="2">
    <source>
        <dbReference type="Proteomes" id="UP000796761"/>
    </source>
</evidence>
<dbReference type="AlphaFoldDB" id="A0A8K1G0R8"/>
<gene>
    <name evidence="1" type="ORF">HGM15179_017572</name>
</gene>
<feature type="non-terminal residue" evidence="1">
    <location>
        <position position="81"/>
    </location>
</feature>
<sequence length="81" mass="9076">FTDQCIRRLPARRRGGNCVSGRFCCILENKQTARARAEELCKHQPSTPASPAAWQLPQRPRIVLGCSFPLLSPRGKRFPGN</sequence>
<protein>
    <submittedName>
        <fullName evidence="1">Uncharacterized protein</fullName>
    </submittedName>
</protein>
<comment type="caution">
    <text evidence="1">The sequence shown here is derived from an EMBL/GenBank/DDBJ whole genome shotgun (WGS) entry which is preliminary data.</text>
</comment>
<keyword evidence="2" id="KW-1185">Reference proteome</keyword>
<organism evidence="1 2">
    <name type="scientific">Zosterops borbonicus</name>
    <dbReference type="NCBI Taxonomy" id="364589"/>
    <lineage>
        <taxon>Eukaryota</taxon>
        <taxon>Metazoa</taxon>
        <taxon>Chordata</taxon>
        <taxon>Craniata</taxon>
        <taxon>Vertebrata</taxon>
        <taxon>Euteleostomi</taxon>
        <taxon>Archelosauria</taxon>
        <taxon>Archosauria</taxon>
        <taxon>Dinosauria</taxon>
        <taxon>Saurischia</taxon>
        <taxon>Theropoda</taxon>
        <taxon>Coelurosauria</taxon>
        <taxon>Aves</taxon>
        <taxon>Neognathae</taxon>
        <taxon>Neoaves</taxon>
        <taxon>Telluraves</taxon>
        <taxon>Australaves</taxon>
        <taxon>Passeriformes</taxon>
        <taxon>Sylvioidea</taxon>
        <taxon>Zosteropidae</taxon>
        <taxon>Zosterops</taxon>
    </lineage>
</organism>